<feature type="compositionally biased region" description="Basic and acidic residues" evidence="1">
    <location>
        <begin position="32"/>
        <end position="42"/>
    </location>
</feature>
<dbReference type="AlphaFoldDB" id="A0A3E2UBX8"/>
<evidence type="ECO:0000313" key="3">
    <source>
        <dbReference type="Proteomes" id="UP000260991"/>
    </source>
</evidence>
<reference evidence="2 3" key="1">
    <citation type="submission" date="2018-08" db="EMBL/GenBank/DDBJ databases">
        <title>A genome reference for cultivated species of the human gut microbiota.</title>
        <authorList>
            <person name="Zou Y."/>
            <person name="Xue W."/>
            <person name="Luo G."/>
        </authorList>
    </citation>
    <scope>NUCLEOTIDE SEQUENCE [LARGE SCALE GENOMIC DNA]</scope>
    <source>
        <strain evidence="2 3">AF32-8AC</strain>
    </source>
</reference>
<name>A0A3E2UBX8_9FIRM</name>
<sequence>MLPSSASATATTAASGGNREKLLGPRPAGYEARSRAEIDAGSRNPEKLAVRCRFGRAVFCLTEVSQRTGEHDCAYPAVETPSSPS</sequence>
<organism evidence="2 3">
    <name type="scientific">Faecalibacterium prausnitzii</name>
    <dbReference type="NCBI Taxonomy" id="853"/>
    <lineage>
        <taxon>Bacteria</taxon>
        <taxon>Bacillati</taxon>
        <taxon>Bacillota</taxon>
        <taxon>Clostridia</taxon>
        <taxon>Eubacteriales</taxon>
        <taxon>Oscillospiraceae</taxon>
        <taxon>Faecalibacterium</taxon>
    </lineage>
</organism>
<feature type="region of interest" description="Disordered" evidence="1">
    <location>
        <begin position="1"/>
        <end position="42"/>
    </location>
</feature>
<dbReference type="Proteomes" id="UP000260991">
    <property type="component" value="Unassembled WGS sequence"/>
</dbReference>
<protein>
    <submittedName>
        <fullName evidence="2">Uncharacterized protein</fullName>
    </submittedName>
</protein>
<accession>A0A3E2UBX8</accession>
<comment type="caution">
    <text evidence="2">The sequence shown here is derived from an EMBL/GenBank/DDBJ whole genome shotgun (WGS) entry which is preliminary data.</text>
</comment>
<gene>
    <name evidence="2" type="ORF">DWZ46_00565</name>
</gene>
<evidence type="ECO:0000256" key="1">
    <source>
        <dbReference type="SAM" id="MobiDB-lite"/>
    </source>
</evidence>
<proteinExistence type="predicted"/>
<evidence type="ECO:0000313" key="2">
    <source>
        <dbReference type="EMBL" id="RGB93723.1"/>
    </source>
</evidence>
<feature type="compositionally biased region" description="Low complexity" evidence="1">
    <location>
        <begin position="1"/>
        <end position="15"/>
    </location>
</feature>
<dbReference type="EMBL" id="QVER01000001">
    <property type="protein sequence ID" value="RGB93723.1"/>
    <property type="molecule type" value="Genomic_DNA"/>
</dbReference>